<dbReference type="PANTHER" id="PTHR43727">
    <property type="entry name" value="DIAMINOPIMELATE DECARBOXYLASE"/>
    <property type="match status" value="1"/>
</dbReference>
<proteinExistence type="predicted"/>
<dbReference type="PRINTS" id="PR01182">
    <property type="entry name" value="ORNDCRBXLASE"/>
</dbReference>
<dbReference type="Pfam" id="PF02784">
    <property type="entry name" value="Orn_Arg_deC_N"/>
    <property type="match status" value="1"/>
</dbReference>
<evidence type="ECO:0000313" key="5">
    <source>
        <dbReference type="EMBL" id="OEU12205.1"/>
    </source>
</evidence>
<dbReference type="KEGG" id="fcy:FRACYDRAFT_191456"/>
<protein>
    <submittedName>
        <fullName evidence="5">Orn/DAP/Arg decarboxylase family protein</fullName>
    </submittedName>
</protein>
<keyword evidence="2 3" id="KW-0663">Pyridoxal phosphate</keyword>
<evidence type="ECO:0000256" key="1">
    <source>
        <dbReference type="ARBA" id="ARBA00001933"/>
    </source>
</evidence>
<dbReference type="PRINTS" id="PR01179">
    <property type="entry name" value="ODADCRBXLASE"/>
</dbReference>
<dbReference type="InterPro" id="IPR022644">
    <property type="entry name" value="De-COase2_N"/>
</dbReference>
<dbReference type="GO" id="GO:0009089">
    <property type="term" value="P:lysine biosynthetic process via diaminopimelate"/>
    <property type="evidence" value="ECO:0007669"/>
    <property type="project" value="TreeGrafter"/>
</dbReference>
<comment type="cofactor">
    <cofactor evidence="1 3">
        <name>pyridoxal 5'-phosphate</name>
        <dbReference type="ChEBI" id="CHEBI:597326"/>
    </cofactor>
</comment>
<feature type="active site" description="Proton donor" evidence="3">
    <location>
        <position position="308"/>
    </location>
</feature>
<evidence type="ECO:0000259" key="4">
    <source>
        <dbReference type="Pfam" id="PF02784"/>
    </source>
</evidence>
<dbReference type="SUPFAM" id="SSF50621">
    <property type="entry name" value="Alanine racemase C-terminal domain-like"/>
    <property type="match status" value="1"/>
</dbReference>
<dbReference type="InterPro" id="IPR029066">
    <property type="entry name" value="PLP-binding_barrel"/>
</dbReference>
<dbReference type="AlphaFoldDB" id="A0A1E7F2H8"/>
<dbReference type="GO" id="GO:0006596">
    <property type="term" value="P:polyamine biosynthetic process"/>
    <property type="evidence" value="ECO:0007669"/>
    <property type="project" value="InterPro"/>
</dbReference>
<dbReference type="Gene3D" id="3.20.20.10">
    <property type="entry name" value="Alanine racemase"/>
    <property type="match status" value="1"/>
</dbReference>
<dbReference type="EMBL" id="KV784365">
    <property type="protein sequence ID" value="OEU12205.1"/>
    <property type="molecule type" value="Genomic_DNA"/>
</dbReference>
<accession>A0A1E7F2H8</accession>
<name>A0A1E7F2H8_9STRA</name>
<dbReference type="InterPro" id="IPR009006">
    <property type="entry name" value="Ala_racemase/Decarboxylase_C"/>
</dbReference>
<evidence type="ECO:0000313" key="6">
    <source>
        <dbReference type="Proteomes" id="UP000095751"/>
    </source>
</evidence>
<reference evidence="5 6" key="1">
    <citation type="submission" date="2016-09" db="EMBL/GenBank/DDBJ databases">
        <title>Extensive genetic diversity and differential bi-allelic expression allows diatom success in the polar Southern Ocean.</title>
        <authorList>
            <consortium name="DOE Joint Genome Institute"/>
            <person name="Mock T."/>
            <person name="Otillar R.P."/>
            <person name="Strauss J."/>
            <person name="Dupont C."/>
            <person name="Frickenhaus S."/>
            <person name="Maumus F."/>
            <person name="Mcmullan M."/>
            <person name="Sanges R."/>
            <person name="Schmutz J."/>
            <person name="Toseland A."/>
            <person name="Valas R."/>
            <person name="Veluchamy A."/>
            <person name="Ward B.J."/>
            <person name="Allen A."/>
            <person name="Barry K."/>
            <person name="Falciatore A."/>
            <person name="Ferrante M."/>
            <person name="Fortunato A.E."/>
            <person name="Gloeckner G."/>
            <person name="Gruber A."/>
            <person name="Hipkin R."/>
            <person name="Janech M."/>
            <person name="Kroth P."/>
            <person name="Leese F."/>
            <person name="Lindquist E."/>
            <person name="Lyon B.R."/>
            <person name="Martin J."/>
            <person name="Mayer C."/>
            <person name="Parker M."/>
            <person name="Quesneville H."/>
            <person name="Raymond J."/>
            <person name="Uhlig C."/>
            <person name="Valentin K.U."/>
            <person name="Worden A.Z."/>
            <person name="Armbrust E.V."/>
            <person name="Bowler C."/>
            <person name="Green B."/>
            <person name="Moulton V."/>
            <person name="Van Oosterhout C."/>
            <person name="Grigoriev I."/>
        </authorList>
    </citation>
    <scope>NUCLEOTIDE SEQUENCE [LARGE SCALE GENOMIC DNA]</scope>
    <source>
        <strain evidence="5 6">CCMP1102</strain>
    </source>
</reference>
<dbReference type="GO" id="GO:0008836">
    <property type="term" value="F:diaminopimelate decarboxylase activity"/>
    <property type="evidence" value="ECO:0007669"/>
    <property type="project" value="TreeGrafter"/>
</dbReference>
<dbReference type="Proteomes" id="UP000095751">
    <property type="component" value="Unassembled WGS sequence"/>
</dbReference>
<dbReference type="InterPro" id="IPR022657">
    <property type="entry name" value="De-COase2_CS"/>
</dbReference>
<feature type="modified residue" description="N6-(pyridoxal phosphate)lysine" evidence="3">
    <location>
        <position position="7"/>
    </location>
</feature>
<sequence length="387" mass="42431">MNALAVKANPVRGILSRARDAGFGAECASFPEAIHSLSLNFEPRKVIYDTPCKPLDELVIMIDKGCYLNLDNLDEVEKVNMILKSKGHTGGEATYAKQFGVRLNPVVGGGSIASTSTATEASKFGLQLTDETKETLFKLYGENEWLQGVHVHIGSQGCALKMLVTGAKRAVDFALETNARLGRFQIQVMDIGGGLPTLYDGVNEAYSYKDYVTELHAQVPELFSSGFTILTEFGRSMFVKSGITLSRVETVKTWCNQRIAVVHIGANQFLRTAYLPNQWKHSFSVFDSNGKPKDDAPLLVHDIAGPMCFSGDFLAQGILLPEIEAGDILVIHDTGGYTVSMYSKYNSRRASAIYAYEGSDQTLSVLKTRETCEETLAFWGLEKPTPI</sequence>
<gene>
    <name evidence="5" type="ORF">FRACYDRAFT_191456</name>
</gene>
<feature type="domain" description="Orn/DAP/Arg decarboxylase 2 N-terminal" evidence="4">
    <location>
        <begin position="5"/>
        <end position="237"/>
    </location>
</feature>
<dbReference type="PANTHER" id="PTHR43727:SF3">
    <property type="entry name" value="GROUP IV DECARBOXYLASE"/>
    <property type="match status" value="1"/>
</dbReference>
<keyword evidence="6" id="KW-1185">Reference proteome</keyword>
<evidence type="ECO:0000256" key="3">
    <source>
        <dbReference type="PIRSR" id="PIRSR600183-50"/>
    </source>
</evidence>
<dbReference type="SUPFAM" id="SSF51419">
    <property type="entry name" value="PLP-binding barrel"/>
    <property type="match status" value="1"/>
</dbReference>
<dbReference type="Gene3D" id="2.40.37.10">
    <property type="entry name" value="Lyase, Ornithine Decarboxylase, Chain A, domain 1"/>
    <property type="match status" value="1"/>
</dbReference>
<dbReference type="InterPro" id="IPR002433">
    <property type="entry name" value="Orn_de-COase"/>
</dbReference>
<evidence type="ECO:0000256" key="2">
    <source>
        <dbReference type="ARBA" id="ARBA00022898"/>
    </source>
</evidence>
<dbReference type="OrthoDB" id="5034579at2759"/>
<organism evidence="5 6">
    <name type="scientific">Fragilariopsis cylindrus CCMP1102</name>
    <dbReference type="NCBI Taxonomy" id="635003"/>
    <lineage>
        <taxon>Eukaryota</taxon>
        <taxon>Sar</taxon>
        <taxon>Stramenopiles</taxon>
        <taxon>Ochrophyta</taxon>
        <taxon>Bacillariophyta</taxon>
        <taxon>Bacillariophyceae</taxon>
        <taxon>Bacillariophycidae</taxon>
        <taxon>Bacillariales</taxon>
        <taxon>Bacillariaceae</taxon>
        <taxon>Fragilariopsis</taxon>
    </lineage>
</organism>
<dbReference type="InterPro" id="IPR000183">
    <property type="entry name" value="Orn/DAP/Arg_de-COase"/>
</dbReference>
<dbReference type="PROSITE" id="PS00879">
    <property type="entry name" value="ODR_DC_2_2"/>
    <property type="match status" value="1"/>
</dbReference>
<dbReference type="InParanoid" id="A0A1E7F2H8"/>